<comment type="caution">
    <text evidence="1">The sequence shown here is derived from an EMBL/GenBank/DDBJ whole genome shotgun (WGS) entry which is preliminary data.</text>
</comment>
<evidence type="ECO:0000313" key="2">
    <source>
        <dbReference type="Proteomes" id="UP000583929"/>
    </source>
</evidence>
<sequence length="71" mass="8315">RHHYIGIPTHSVVIEIENVNKLKVALYRRIDVEPSWLVMKIKRVFEELNIKCHLLPKTIHVNPHGLDSNLV</sequence>
<keyword evidence="2" id="KW-1185">Reference proteome</keyword>
<name>A0A7J6GJ83_CANSA</name>
<feature type="non-terminal residue" evidence="1">
    <location>
        <position position="1"/>
    </location>
</feature>
<reference evidence="1 2" key="1">
    <citation type="journal article" date="2020" name="bioRxiv">
        <title>Sequence and annotation of 42 cannabis genomes reveals extensive copy number variation in cannabinoid synthesis and pathogen resistance genes.</title>
        <authorList>
            <person name="Mckernan K.J."/>
            <person name="Helbert Y."/>
            <person name="Kane L.T."/>
            <person name="Ebling H."/>
            <person name="Zhang L."/>
            <person name="Liu B."/>
            <person name="Eaton Z."/>
            <person name="Mclaughlin S."/>
            <person name="Kingan S."/>
            <person name="Baybayan P."/>
            <person name="Concepcion G."/>
            <person name="Jordan M."/>
            <person name="Riva A."/>
            <person name="Barbazuk W."/>
            <person name="Harkins T."/>
        </authorList>
    </citation>
    <scope>NUCLEOTIDE SEQUENCE [LARGE SCALE GENOMIC DNA]</scope>
    <source>
        <strain evidence="2">cv. Jamaican Lion 4</strain>
        <tissue evidence="1">Leaf</tissue>
    </source>
</reference>
<dbReference type="EMBL" id="JAATIQ010000103">
    <property type="protein sequence ID" value="KAF4382209.1"/>
    <property type="molecule type" value="Genomic_DNA"/>
</dbReference>
<evidence type="ECO:0000313" key="1">
    <source>
        <dbReference type="EMBL" id="KAF4382209.1"/>
    </source>
</evidence>
<accession>A0A7J6GJ83</accession>
<dbReference type="Proteomes" id="UP000583929">
    <property type="component" value="Unassembled WGS sequence"/>
</dbReference>
<dbReference type="AlphaFoldDB" id="A0A7J6GJ83"/>
<proteinExistence type="predicted"/>
<organism evidence="1 2">
    <name type="scientific">Cannabis sativa</name>
    <name type="common">Hemp</name>
    <name type="synonym">Marijuana</name>
    <dbReference type="NCBI Taxonomy" id="3483"/>
    <lineage>
        <taxon>Eukaryota</taxon>
        <taxon>Viridiplantae</taxon>
        <taxon>Streptophyta</taxon>
        <taxon>Embryophyta</taxon>
        <taxon>Tracheophyta</taxon>
        <taxon>Spermatophyta</taxon>
        <taxon>Magnoliopsida</taxon>
        <taxon>eudicotyledons</taxon>
        <taxon>Gunneridae</taxon>
        <taxon>Pentapetalae</taxon>
        <taxon>rosids</taxon>
        <taxon>fabids</taxon>
        <taxon>Rosales</taxon>
        <taxon>Cannabaceae</taxon>
        <taxon>Cannabis</taxon>
    </lineage>
</organism>
<gene>
    <name evidence="1" type="ORF">G4B88_011538</name>
</gene>
<protein>
    <submittedName>
        <fullName evidence="1">Uncharacterized protein</fullName>
    </submittedName>
</protein>